<protein>
    <submittedName>
        <fullName evidence="2">Uncharacterized protein</fullName>
    </submittedName>
</protein>
<evidence type="ECO:0000313" key="3">
    <source>
        <dbReference type="Proteomes" id="UP000807469"/>
    </source>
</evidence>
<organism evidence="2 3">
    <name type="scientific">Pholiota conissans</name>
    <dbReference type="NCBI Taxonomy" id="109636"/>
    <lineage>
        <taxon>Eukaryota</taxon>
        <taxon>Fungi</taxon>
        <taxon>Dikarya</taxon>
        <taxon>Basidiomycota</taxon>
        <taxon>Agaricomycotina</taxon>
        <taxon>Agaricomycetes</taxon>
        <taxon>Agaricomycetidae</taxon>
        <taxon>Agaricales</taxon>
        <taxon>Agaricineae</taxon>
        <taxon>Strophariaceae</taxon>
        <taxon>Pholiota</taxon>
    </lineage>
</organism>
<dbReference type="AlphaFoldDB" id="A0A9P5YTE7"/>
<dbReference type="Proteomes" id="UP000807469">
    <property type="component" value="Unassembled WGS sequence"/>
</dbReference>
<feature type="region of interest" description="Disordered" evidence="1">
    <location>
        <begin position="1"/>
        <end position="21"/>
    </location>
</feature>
<keyword evidence="3" id="KW-1185">Reference proteome</keyword>
<evidence type="ECO:0000313" key="2">
    <source>
        <dbReference type="EMBL" id="KAF9474390.1"/>
    </source>
</evidence>
<gene>
    <name evidence="2" type="ORF">BDN70DRAFT_884859</name>
</gene>
<evidence type="ECO:0000256" key="1">
    <source>
        <dbReference type="SAM" id="MobiDB-lite"/>
    </source>
</evidence>
<proteinExistence type="predicted"/>
<accession>A0A9P5YTE7</accession>
<sequence length="67" mass="7134">MASTDRPHNSPKHPAVDCPSTIPKRVRKVSVSGTLHIALASTILPHVYDGAPAQQHEEGRTEPDGGN</sequence>
<name>A0A9P5YTE7_9AGAR</name>
<feature type="compositionally biased region" description="Basic and acidic residues" evidence="1">
    <location>
        <begin position="55"/>
        <end position="67"/>
    </location>
</feature>
<feature type="region of interest" description="Disordered" evidence="1">
    <location>
        <begin position="48"/>
        <end position="67"/>
    </location>
</feature>
<dbReference type="EMBL" id="MU155381">
    <property type="protein sequence ID" value="KAF9474390.1"/>
    <property type="molecule type" value="Genomic_DNA"/>
</dbReference>
<reference evidence="2" key="1">
    <citation type="submission" date="2020-11" db="EMBL/GenBank/DDBJ databases">
        <authorList>
            <consortium name="DOE Joint Genome Institute"/>
            <person name="Ahrendt S."/>
            <person name="Riley R."/>
            <person name="Andreopoulos W."/>
            <person name="Labutti K."/>
            <person name="Pangilinan J."/>
            <person name="Ruiz-Duenas F.J."/>
            <person name="Barrasa J.M."/>
            <person name="Sanchez-Garcia M."/>
            <person name="Camarero S."/>
            <person name="Miyauchi S."/>
            <person name="Serrano A."/>
            <person name="Linde D."/>
            <person name="Babiker R."/>
            <person name="Drula E."/>
            <person name="Ayuso-Fernandez I."/>
            <person name="Pacheco R."/>
            <person name="Padilla G."/>
            <person name="Ferreira P."/>
            <person name="Barriuso J."/>
            <person name="Kellner H."/>
            <person name="Castanera R."/>
            <person name="Alfaro M."/>
            <person name="Ramirez L."/>
            <person name="Pisabarro A.G."/>
            <person name="Kuo A."/>
            <person name="Tritt A."/>
            <person name="Lipzen A."/>
            <person name="He G."/>
            <person name="Yan M."/>
            <person name="Ng V."/>
            <person name="Cullen D."/>
            <person name="Martin F."/>
            <person name="Rosso M.-N."/>
            <person name="Henrissat B."/>
            <person name="Hibbett D."/>
            <person name="Martinez A.T."/>
            <person name="Grigoriev I.V."/>
        </authorList>
    </citation>
    <scope>NUCLEOTIDE SEQUENCE</scope>
    <source>
        <strain evidence="2">CIRM-BRFM 674</strain>
    </source>
</reference>
<comment type="caution">
    <text evidence="2">The sequence shown here is derived from an EMBL/GenBank/DDBJ whole genome shotgun (WGS) entry which is preliminary data.</text>
</comment>